<evidence type="ECO:0000313" key="2">
    <source>
        <dbReference type="EMBL" id="MBB6578972.1"/>
    </source>
</evidence>
<feature type="region of interest" description="Disordered" evidence="1">
    <location>
        <begin position="1"/>
        <end position="25"/>
    </location>
</feature>
<dbReference type="RefSeq" id="WP_184709904.1">
    <property type="nucleotide sequence ID" value="NZ_JACHKZ010000021.1"/>
</dbReference>
<evidence type="ECO:0000313" key="3">
    <source>
        <dbReference type="Proteomes" id="UP000562492"/>
    </source>
</evidence>
<dbReference type="EMBL" id="JACHKZ010000021">
    <property type="protein sequence ID" value="MBB6578972.1"/>
    <property type="molecule type" value="Genomic_DNA"/>
</dbReference>
<name>A0ABR6RIQ6_9BURK</name>
<dbReference type="Proteomes" id="UP000562492">
    <property type="component" value="Unassembled WGS sequence"/>
</dbReference>
<gene>
    <name evidence="2" type="ORF">HNP33_003077</name>
</gene>
<feature type="compositionally biased region" description="Low complexity" evidence="1">
    <location>
        <begin position="1"/>
        <end position="13"/>
    </location>
</feature>
<accession>A0ABR6RIQ6</accession>
<evidence type="ECO:0000256" key="1">
    <source>
        <dbReference type="SAM" id="MobiDB-lite"/>
    </source>
</evidence>
<feature type="compositionally biased region" description="Basic and acidic residues" evidence="1">
    <location>
        <begin position="14"/>
        <end position="25"/>
    </location>
</feature>
<reference evidence="2 3" key="1">
    <citation type="submission" date="2020-08" db="EMBL/GenBank/DDBJ databases">
        <title>Functional genomics of gut bacteria from endangered species of beetles.</title>
        <authorList>
            <person name="Carlos-Shanley C."/>
        </authorList>
    </citation>
    <scope>NUCLEOTIDE SEQUENCE [LARGE SCALE GENOMIC DNA]</scope>
    <source>
        <strain evidence="2 3">S00124</strain>
    </source>
</reference>
<proteinExistence type="predicted"/>
<sequence length="347" mass="38401">MSTVELQSSSSTSEEPKLKKLTPEQRDQMQGVQEAFRGVLFPPTDAAAITLTLQARGERFTMQVQEAAELAGFFSLNDHFAMGAKNHDTDKTLAYISNSMGHRMFGPPSSAQIHIEPEKHLMEYRTAGTTLVDCIQKLADTLDATVLDSTGKPLNSDALQEVGQQVNAGIRKKMDEDLASRKVVMPCGEVRIYSELTFLYDVIGSDGHVARTVYFHADPQLVHEGRATGLAMAAELMAFHKAHKRGFPCFRYVLEEAYEAKKKSPHLSYNKPCVENVVDGFFEGIETLIAVGSKFTNPDWFKGRISKANAHHARGLAKKAEFVERMRLGRAAAKAKRSQPAKGRKAK</sequence>
<keyword evidence="3" id="KW-1185">Reference proteome</keyword>
<organism evidence="2 3">
    <name type="scientific">Comamonas odontotermitis</name>
    <dbReference type="NCBI Taxonomy" id="379895"/>
    <lineage>
        <taxon>Bacteria</taxon>
        <taxon>Pseudomonadati</taxon>
        <taxon>Pseudomonadota</taxon>
        <taxon>Betaproteobacteria</taxon>
        <taxon>Burkholderiales</taxon>
        <taxon>Comamonadaceae</taxon>
        <taxon>Comamonas</taxon>
    </lineage>
</organism>
<comment type="caution">
    <text evidence="2">The sequence shown here is derived from an EMBL/GenBank/DDBJ whole genome shotgun (WGS) entry which is preliminary data.</text>
</comment>
<protein>
    <submittedName>
        <fullName evidence="2">Uncharacterized protein</fullName>
    </submittedName>
</protein>